<name>A0A2Z7C990_9LAMI</name>
<protein>
    <submittedName>
        <fullName evidence="1">Uncharacterized protein</fullName>
    </submittedName>
</protein>
<dbReference type="AlphaFoldDB" id="A0A2Z7C990"/>
<dbReference type="Proteomes" id="UP000250235">
    <property type="component" value="Unassembled WGS sequence"/>
</dbReference>
<proteinExistence type="predicted"/>
<feature type="non-terminal residue" evidence="1">
    <location>
        <position position="1"/>
    </location>
</feature>
<evidence type="ECO:0000313" key="1">
    <source>
        <dbReference type="EMBL" id="KZV41240.1"/>
    </source>
</evidence>
<sequence length="97" mass="11048">ALIAKNILSFVDGSQLCPKSDDLLYEACVRCNSMFISWITSYFCLHQAFSSVKFPNNLDIPVMQIGSVHLSHELTLYNVLFVSHFKFNLLFIISLTK</sequence>
<reference evidence="1 2" key="1">
    <citation type="journal article" date="2015" name="Proc. Natl. Acad. Sci. U.S.A.">
        <title>The resurrection genome of Boea hygrometrica: A blueprint for survival of dehydration.</title>
        <authorList>
            <person name="Xiao L."/>
            <person name="Yang G."/>
            <person name="Zhang L."/>
            <person name="Yang X."/>
            <person name="Zhao S."/>
            <person name="Ji Z."/>
            <person name="Zhou Q."/>
            <person name="Hu M."/>
            <person name="Wang Y."/>
            <person name="Chen M."/>
            <person name="Xu Y."/>
            <person name="Jin H."/>
            <person name="Xiao X."/>
            <person name="Hu G."/>
            <person name="Bao F."/>
            <person name="Hu Y."/>
            <person name="Wan P."/>
            <person name="Li L."/>
            <person name="Deng X."/>
            <person name="Kuang T."/>
            <person name="Xiang C."/>
            <person name="Zhu J.K."/>
            <person name="Oliver M.J."/>
            <person name="He Y."/>
        </authorList>
    </citation>
    <scope>NUCLEOTIDE SEQUENCE [LARGE SCALE GENOMIC DNA]</scope>
    <source>
        <strain evidence="2">cv. XS01</strain>
    </source>
</reference>
<dbReference type="EMBL" id="KQ999620">
    <property type="protein sequence ID" value="KZV41240.1"/>
    <property type="molecule type" value="Genomic_DNA"/>
</dbReference>
<gene>
    <name evidence="1" type="ORF">F511_36931</name>
</gene>
<evidence type="ECO:0000313" key="2">
    <source>
        <dbReference type="Proteomes" id="UP000250235"/>
    </source>
</evidence>
<dbReference type="OrthoDB" id="914071at2759"/>
<organism evidence="1 2">
    <name type="scientific">Dorcoceras hygrometricum</name>
    <dbReference type="NCBI Taxonomy" id="472368"/>
    <lineage>
        <taxon>Eukaryota</taxon>
        <taxon>Viridiplantae</taxon>
        <taxon>Streptophyta</taxon>
        <taxon>Embryophyta</taxon>
        <taxon>Tracheophyta</taxon>
        <taxon>Spermatophyta</taxon>
        <taxon>Magnoliopsida</taxon>
        <taxon>eudicotyledons</taxon>
        <taxon>Gunneridae</taxon>
        <taxon>Pentapetalae</taxon>
        <taxon>asterids</taxon>
        <taxon>lamiids</taxon>
        <taxon>Lamiales</taxon>
        <taxon>Gesneriaceae</taxon>
        <taxon>Didymocarpoideae</taxon>
        <taxon>Trichosporeae</taxon>
        <taxon>Loxocarpinae</taxon>
        <taxon>Dorcoceras</taxon>
    </lineage>
</organism>
<accession>A0A2Z7C990</accession>
<keyword evidence="2" id="KW-1185">Reference proteome</keyword>